<evidence type="ECO:0000313" key="2">
    <source>
        <dbReference type="Proteomes" id="UP000813462"/>
    </source>
</evidence>
<proteinExistence type="predicted"/>
<gene>
    <name evidence="1" type="ORF">FEM48_Zijuj07G0073200</name>
</gene>
<comment type="caution">
    <text evidence="1">The sequence shown here is derived from an EMBL/GenBank/DDBJ whole genome shotgun (WGS) entry which is preliminary data.</text>
</comment>
<dbReference type="EMBL" id="JAEACU010000007">
    <property type="protein sequence ID" value="KAH7521825.1"/>
    <property type="molecule type" value="Genomic_DNA"/>
</dbReference>
<name>A0A978V392_ZIZJJ</name>
<sequence length="103" mass="12006">MCYCKDYNDIISRSDSDSKLNSLSKEDLYSYFCNHPIIIDNGTKRLAVDKKKSGKICYMIGAKGLEIVHEEKPEHWQRKSLPESRYIYSLTPIDLICSKFLKH</sequence>
<protein>
    <submittedName>
        <fullName evidence="1">Uncharacterized protein</fullName>
    </submittedName>
</protein>
<organism evidence="1 2">
    <name type="scientific">Ziziphus jujuba var. spinosa</name>
    <dbReference type="NCBI Taxonomy" id="714518"/>
    <lineage>
        <taxon>Eukaryota</taxon>
        <taxon>Viridiplantae</taxon>
        <taxon>Streptophyta</taxon>
        <taxon>Embryophyta</taxon>
        <taxon>Tracheophyta</taxon>
        <taxon>Spermatophyta</taxon>
        <taxon>Magnoliopsida</taxon>
        <taxon>eudicotyledons</taxon>
        <taxon>Gunneridae</taxon>
        <taxon>Pentapetalae</taxon>
        <taxon>rosids</taxon>
        <taxon>fabids</taxon>
        <taxon>Rosales</taxon>
        <taxon>Rhamnaceae</taxon>
        <taxon>Paliureae</taxon>
        <taxon>Ziziphus</taxon>
    </lineage>
</organism>
<dbReference type="Proteomes" id="UP000813462">
    <property type="component" value="Unassembled WGS sequence"/>
</dbReference>
<evidence type="ECO:0000313" key="1">
    <source>
        <dbReference type="EMBL" id="KAH7521825.1"/>
    </source>
</evidence>
<accession>A0A978V392</accession>
<reference evidence="1" key="1">
    <citation type="journal article" date="2021" name="Front. Plant Sci.">
        <title>Chromosome-Scale Genome Assembly for Chinese Sour Jujube and Insights Into Its Genome Evolution and Domestication Signature.</title>
        <authorList>
            <person name="Shen L.-Y."/>
            <person name="Luo H."/>
            <person name="Wang X.-L."/>
            <person name="Wang X.-M."/>
            <person name="Qiu X.-J."/>
            <person name="Liu H."/>
            <person name="Zhou S.-S."/>
            <person name="Jia K.-H."/>
            <person name="Nie S."/>
            <person name="Bao Y.-T."/>
            <person name="Zhang R.-G."/>
            <person name="Yun Q.-Z."/>
            <person name="Chai Y.-H."/>
            <person name="Lu J.-Y."/>
            <person name="Li Y."/>
            <person name="Zhao S.-W."/>
            <person name="Mao J.-F."/>
            <person name="Jia S.-G."/>
            <person name="Mao Y.-M."/>
        </authorList>
    </citation>
    <scope>NUCLEOTIDE SEQUENCE</scope>
    <source>
        <strain evidence="1">AT0</strain>
        <tissue evidence="1">Leaf</tissue>
    </source>
</reference>
<dbReference type="AlphaFoldDB" id="A0A978V392"/>